<evidence type="ECO:0000256" key="4">
    <source>
        <dbReference type="ARBA" id="ARBA00023139"/>
    </source>
</evidence>
<keyword evidence="5" id="KW-0998">Cell outer membrane</keyword>
<keyword evidence="10" id="KW-1185">Reference proteome</keyword>
<evidence type="ECO:0000256" key="8">
    <source>
        <dbReference type="SAM" id="SignalP"/>
    </source>
</evidence>
<dbReference type="EMBL" id="FOSL01000007">
    <property type="protein sequence ID" value="SFK52519.1"/>
    <property type="molecule type" value="Genomic_DNA"/>
</dbReference>
<organism evidence="9 10">
    <name type="scientific">Neomesorhizobium albiziae</name>
    <dbReference type="NCBI Taxonomy" id="335020"/>
    <lineage>
        <taxon>Bacteria</taxon>
        <taxon>Pseudomonadati</taxon>
        <taxon>Pseudomonadota</taxon>
        <taxon>Alphaproteobacteria</taxon>
        <taxon>Hyphomicrobiales</taxon>
        <taxon>Phyllobacteriaceae</taxon>
        <taxon>Neomesorhizobium</taxon>
    </lineage>
</organism>
<feature type="signal peptide" evidence="8">
    <location>
        <begin position="1"/>
        <end position="19"/>
    </location>
</feature>
<keyword evidence="6" id="KW-0449">Lipoprotein</keyword>
<proteinExistence type="inferred from homology"/>
<dbReference type="Pfam" id="PF26368">
    <property type="entry name" value="OMP10"/>
    <property type="match status" value="1"/>
</dbReference>
<accession>A0A1I4A9Q7</accession>
<keyword evidence="3" id="KW-0472">Membrane</keyword>
<evidence type="ECO:0000256" key="7">
    <source>
        <dbReference type="ARBA" id="ARBA00044505"/>
    </source>
</evidence>
<evidence type="ECO:0000256" key="3">
    <source>
        <dbReference type="ARBA" id="ARBA00023136"/>
    </source>
</evidence>
<dbReference type="Proteomes" id="UP000323300">
    <property type="component" value="Unassembled WGS sequence"/>
</dbReference>
<comment type="similarity">
    <text evidence="7">Belongs to the rhizobiaceae omp10 lipoprotein family.</text>
</comment>
<evidence type="ECO:0008006" key="11">
    <source>
        <dbReference type="Google" id="ProtNLM"/>
    </source>
</evidence>
<keyword evidence="4" id="KW-0564">Palmitate</keyword>
<dbReference type="RefSeq" id="WP_149760794.1">
    <property type="nucleotide sequence ID" value="NZ_BSPE01000039.1"/>
</dbReference>
<evidence type="ECO:0000256" key="5">
    <source>
        <dbReference type="ARBA" id="ARBA00023237"/>
    </source>
</evidence>
<feature type="chain" id="PRO_5009302495" description="Outer membrane lipoprotein omp10" evidence="8">
    <location>
        <begin position="20"/>
        <end position="127"/>
    </location>
</feature>
<evidence type="ECO:0000256" key="2">
    <source>
        <dbReference type="ARBA" id="ARBA00022729"/>
    </source>
</evidence>
<dbReference type="PROSITE" id="PS51257">
    <property type="entry name" value="PROKAR_LIPOPROTEIN"/>
    <property type="match status" value="1"/>
</dbReference>
<evidence type="ECO:0000313" key="10">
    <source>
        <dbReference type="Proteomes" id="UP000323300"/>
    </source>
</evidence>
<sequence length="127" mass="12954">MFTARGLFSAGTLSAVALLAGCMSGGPGGGGFGRAPSVEGEWLSTDGVAVSRFSGGVFETVATDTGNKLADGSYRMADARTVEITVISLIRQTTTNVNCALASPDQLNCTSSAGQTFVLTRRPRAVS</sequence>
<dbReference type="OrthoDB" id="7889062at2"/>
<reference evidence="9 10" key="1">
    <citation type="submission" date="2016-10" db="EMBL/GenBank/DDBJ databases">
        <authorList>
            <person name="Varghese N."/>
            <person name="Submissions S."/>
        </authorList>
    </citation>
    <scope>NUCLEOTIDE SEQUENCE [LARGE SCALE GENOMIC DNA]</scope>
    <source>
        <strain evidence="9 10">DSM 21822</strain>
    </source>
</reference>
<evidence type="ECO:0000313" key="9">
    <source>
        <dbReference type="EMBL" id="SFK52519.1"/>
    </source>
</evidence>
<evidence type="ECO:0000256" key="1">
    <source>
        <dbReference type="ARBA" id="ARBA00004459"/>
    </source>
</evidence>
<dbReference type="InterPro" id="IPR049857">
    <property type="entry name" value="Omp10-like"/>
</dbReference>
<evidence type="ECO:0000256" key="6">
    <source>
        <dbReference type="ARBA" id="ARBA00023288"/>
    </source>
</evidence>
<comment type="subcellular location">
    <subcellularLocation>
        <location evidence="1">Cell outer membrane</location>
        <topology evidence="1">Lipid-anchor</topology>
    </subcellularLocation>
</comment>
<dbReference type="AlphaFoldDB" id="A0A1I4A9Q7"/>
<protein>
    <recommendedName>
        <fullName evidence="11">Outer membrane lipoprotein omp10</fullName>
    </recommendedName>
</protein>
<keyword evidence="2 8" id="KW-0732">Signal</keyword>
<name>A0A1I4A9Q7_9HYPH</name>
<gene>
    <name evidence="9" type="ORF">SAMN04488498_107205</name>
</gene>